<feature type="compositionally biased region" description="Polar residues" evidence="2">
    <location>
        <begin position="553"/>
        <end position="565"/>
    </location>
</feature>
<feature type="compositionally biased region" description="Basic and acidic residues" evidence="2">
    <location>
        <begin position="452"/>
        <end position="491"/>
    </location>
</feature>
<dbReference type="GO" id="GO:0016020">
    <property type="term" value="C:membrane"/>
    <property type="evidence" value="ECO:0007669"/>
    <property type="project" value="UniProtKB-SubCell"/>
</dbReference>
<dbReference type="InterPro" id="IPR006201">
    <property type="entry name" value="Neur_channel"/>
</dbReference>
<comment type="subcellular location">
    <subcellularLocation>
        <location evidence="1">Membrane</location>
        <topology evidence="1">Multi-pass membrane protein</topology>
    </subcellularLocation>
</comment>
<dbReference type="Gene3D" id="1.20.58.390">
    <property type="entry name" value="Neurotransmitter-gated ion-channel transmembrane domain"/>
    <property type="match status" value="1"/>
</dbReference>
<feature type="transmembrane region" description="Helical" evidence="3">
    <location>
        <begin position="1263"/>
        <end position="1285"/>
    </location>
</feature>
<feature type="compositionally biased region" description="Basic residues" evidence="2">
    <location>
        <begin position="945"/>
        <end position="965"/>
    </location>
</feature>
<feature type="compositionally biased region" description="Polar residues" evidence="2">
    <location>
        <begin position="183"/>
        <end position="194"/>
    </location>
</feature>
<dbReference type="GO" id="GO:0004888">
    <property type="term" value="F:transmembrane signaling receptor activity"/>
    <property type="evidence" value="ECO:0007669"/>
    <property type="project" value="InterPro"/>
</dbReference>
<feature type="compositionally biased region" description="Low complexity" evidence="2">
    <location>
        <begin position="735"/>
        <end position="753"/>
    </location>
</feature>
<feature type="compositionally biased region" description="Polar residues" evidence="2">
    <location>
        <begin position="821"/>
        <end position="842"/>
    </location>
</feature>
<dbReference type="PANTHER" id="PTHR18945">
    <property type="entry name" value="NEUROTRANSMITTER GATED ION CHANNEL"/>
    <property type="match status" value="1"/>
</dbReference>
<organism evidence="4 5">
    <name type="scientific">Biomphalaria glabrata</name>
    <name type="common">Bloodfluke planorb</name>
    <name type="synonym">Freshwater snail</name>
    <dbReference type="NCBI Taxonomy" id="6526"/>
    <lineage>
        <taxon>Eukaryota</taxon>
        <taxon>Metazoa</taxon>
        <taxon>Spiralia</taxon>
        <taxon>Lophotrochozoa</taxon>
        <taxon>Mollusca</taxon>
        <taxon>Gastropoda</taxon>
        <taxon>Heterobranchia</taxon>
        <taxon>Euthyneura</taxon>
        <taxon>Panpulmonata</taxon>
        <taxon>Hygrophila</taxon>
        <taxon>Lymnaeoidea</taxon>
        <taxon>Planorbidae</taxon>
        <taxon>Biomphalaria</taxon>
    </lineage>
</organism>
<dbReference type="InterPro" id="IPR036734">
    <property type="entry name" value="Neur_chan_lig-bd_sf"/>
</dbReference>
<evidence type="ECO:0000313" key="4">
    <source>
        <dbReference type="Proteomes" id="UP001165740"/>
    </source>
</evidence>
<dbReference type="SUPFAM" id="SSF63712">
    <property type="entry name" value="Nicotinic receptor ligand binding domain-like"/>
    <property type="match status" value="1"/>
</dbReference>
<dbReference type="OrthoDB" id="5975154at2759"/>
<name>A0A9W3B5F9_BIOGL</name>
<feature type="compositionally biased region" description="Polar residues" evidence="2">
    <location>
        <begin position="522"/>
        <end position="535"/>
    </location>
</feature>
<dbReference type="RefSeq" id="XP_055894729.1">
    <property type="nucleotide sequence ID" value="XM_056038754.1"/>
</dbReference>
<feature type="compositionally biased region" description="Polar residues" evidence="2">
    <location>
        <begin position="982"/>
        <end position="993"/>
    </location>
</feature>
<feature type="region of interest" description="Disordered" evidence="2">
    <location>
        <begin position="1"/>
        <end position="197"/>
    </location>
</feature>
<evidence type="ECO:0000256" key="1">
    <source>
        <dbReference type="ARBA" id="ARBA00004141"/>
    </source>
</evidence>
<keyword evidence="3" id="KW-0472">Membrane</keyword>
<dbReference type="InterPro" id="IPR038050">
    <property type="entry name" value="Neuro_actylchol_rec"/>
</dbReference>
<dbReference type="Proteomes" id="UP001165740">
    <property type="component" value="Chromosome 1"/>
</dbReference>
<dbReference type="InterPro" id="IPR036719">
    <property type="entry name" value="Neuro-gated_channel_TM_sf"/>
</dbReference>
<dbReference type="Gene3D" id="2.70.170.10">
    <property type="entry name" value="Neurotransmitter-gated ion-channel ligand-binding domain"/>
    <property type="match status" value="1"/>
</dbReference>
<feature type="compositionally biased region" description="Basic and acidic residues" evidence="2">
    <location>
        <begin position="589"/>
        <end position="614"/>
    </location>
</feature>
<accession>A0A9W3B5F9</accession>
<keyword evidence="3" id="KW-1133">Transmembrane helix</keyword>
<dbReference type="SUPFAM" id="SSF90112">
    <property type="entry name" value="Neurotransmitter-gated ion-channel transmembrane pore"/>
    <property type="match status" value="1"/>
</dbReference>
<evidence type="ECO:0000256" key="3">
    <source>
        <dbReference type="SAM" id="Phobius"/>
    </source>
</evidence>
<feature type="compositionally biased region" description="Polar residues" evidence="2">
    <location>
        <begin position="706"/>
        <end position="734"/>
    </location>
</feature>
<evidence type="ECO:0000256" key="2">
    <source>
        <dbReference type="SAM" id="MobiDB-lite"/>
    </source>
</evidence>
<dbReference type="GeneID" id="106050332"/>
<feature type="compositionally biased region" description="Basic and acidic residues" evidence="2">
    <location>
        <begin position="966"/>
        <end position="976"/>
    </location>
</feature>
<feature type="transmembrane region" description="Helical" evidence="3">
    <location>
        <begin position="1366"/>
        <end position="1387"/>
    </location>
</feature>
<feature type="compositionally biased region" description="Basic and acidic residues" evidence="2">
    <location>
        <begin position="1047"/>
        <end position="1057"/>
    </location>
</feature>
<sequence>MDQSNSAMITDTADDSRRYKKPKKEDKKGPDKKADKKVREKSIERAKKAKSKGESQKEAKSKGDKKDAKPKGDKKEAKIKGDKKDAKPKGDKKEAKSMEDKKAKSKGDKKDVKGKGDKEDTRRKKDKEDTADKGDKKHKKRKGSKKTAKKKKGEKGFKANEDQITQSETEQSDGDNLPVQSEGPDQQNLGTETQPELMKKSIIEAGLSATEFIEETAKDIMALYLKTSKDSMMSLNERGSSIAGVQSLPTRSRLDVESSFMADGQSFPTGSRLDVESSFIADGQSFPTGSRLDVERSFMADGQSFPTGSRLDVERSFIADGQSLPTGSRLDVARSFIADGQSLPTGSRLDVARSFIADGQSLPTSSRLDVERSFIADGQSLPTGSRLDVARSSIADGQSLPTSSRLNVERSSVYYGSYDDFGDPRPDVRAKSIRGYSQDFYQDAPRSSQSGDRPEDKFDSKSYYDSRRSSKSGDRPDKLDLDGYDTRKDSAVSRGSNLSAKNVKDSEPNSQYEWLKERTPYMSGQKQPSGSSVTSMKEIKDISSQKRPPRTYSIMSQGASLQSINERWENESRKKTKQKSERQSVSFEVLDRRQSVDLFNETRDQLNETVERRKSSGNAMEMKERVDVDTNSEPSEKMTYEQPGEEQTSQPSDPESSASTLDSSSHTEDAASSSAAESSDENRSDGRANLSAISEASATTESGSSQKEYTATSSEVGTQTPATTSSMSLSTDEQTSVTSGSATTGTSSSVGAESDSELELELRRESGTWTRLKNNEDVTSYKGMKRHMMENQMENQIVNKEPERRSSEASKPSSMSKMLIDSTSPIKPSSKSMMLMDSTSPIATPRIESGNVAVAGSRRGTKTAIDNKTSVTSPKTYNVIVTTPQPKYKITHCHIVKPQENDVCPKPRRHEPIKDTAKKVATAGASHDDSSTELSSSEPSSPAPPKKRSSFFAPKKSRQHHQKGKKAPEKPSDEKAAITPGSYAQSPSPQSTGNDEAIAAIVSVTQETSRNITKATNEMRDAISKLAQMLNNISIGIRNLATSSSDPKSRKEDKSEQKTGYNYKQPSATGFIYSEIQYVEIKVVFIRILEIDTLNQNFEAEVYIQARWAESQFAGLSEQQLSAIEFTDCWNPCLKILNANGTLESERTSMLLQYEPDRVYPVLTYMWHVRGMFREHLELQHFPFDVQELSIVLSSDLHMAELELISDFFHPSHVDERALQESQDFIAYRHVEFTRDFSTLDLMGKTKHPILTASAHVRRRLGFYFWNVVVIVLLIIGLSMCVLAIEPSSTDRLALLLTLFLTAVAFKLVVKTTLPTISYLTYLDIYVVFTLIYLFLAAAVSAMMIHLSTFRDKSKILLYDEIAQSLLISLLILFHLIFLIYIQLTALKRRREMKRKDHEHLLSHFKKQGPMFPTEKQTQTSVSIDRKPGDPPFGAQ</sequence>
<proteinExistence type="predicted"/>
<feature type="compositionally biased region" description="Basic and acidic residues" evidence="2">
    <location>
        <begin position="621"/>
        <end position="639"/>
    </location>
</feature>
<feature type="region of interest" description="Disordered" evidence="2">
    <location>
        <begin position="916"/>
        <end position="993"/>
    </location>
</feature>
<feature type="region of interest" description="Disordered" evidence="2">
    <location>
        <begin position="1041"/>
        <end position="1061"/>
    </location>
</feature>
<evidence type="ECO:0000313" key="5">
    <source>
        <dbReference type="RefSeq" id="XP_055894729.1"/>
    </source>
</evidence>
<feature type="compositionally biased region" description="Basic and acidic residues" evidence="2">
    <location>
        <begin position="23"/>
        <end position="135"/>
    </location>
</feature>
<dbReference type="GO" id="GO:0005230">
    <property type="term" value="F:extracellular ligand-gated monoatomic ion channel activity"/>
    <property type="evidence" value="ECO:0007669"/>
    <property type="project" value="InterPro"/>
</dbReference>
<feature type="region of interest" description="Disordered" evidence="2">
    <location>
        <begin position="436"/>
        <end position="869"/>
    </location>
</feature>
<protein>
    <submittedName>
        <fullName evidence="5">Uncharacterized protein LOC106050332 isoform X1</fullName>
    </submittedName>
</protein>
<feature type="region of interest" description="Disordered" evidence="2">
    <location>
        <begin position="1410"/>
        <end position="1436"/>
    </location>
</feature>
<feature type="compositionally biased region" description="Basic and acidic residues" evidence="2">
    <location>
        <begin position="566"/>
        <end position="582"/>
    </location>
</feature>
<gene>
    <name evidence="5" type="primary">LOC106050332</name>
</gene>
<feature type="transmembrane region" description="Helical" evidence="3">
    <location>
        <begin position="1322"/>
        <end position="1346"/>
    </location>
</feature>
<feature type="compositionally biased region" description="Low complexity" evidence="2">
    <location>
        <begin position="652"/>
        <end position="677"/>
    </location>
</feature>
<keyword evidence="4" id="KW-1185">Reference proteome</keyword>
<keyword evidence="3" id="KW-0812">Transmembrane</keyword>
<feature type="compositionally biased region" description="Low complexity" evidence="2">
    <location>
        <begin position="691"/>
        <end position="705"/>
    </location>
</feature>
<feature type="compositionally biased region" description="Low complexity" evidence="2">
    <location>
        <begin position="809"/>
        <end position="818"/>
    </location>
</feature>
<feature type="compositionally biased region" description="Basic residues" evidence="2">
    <location>
        <begin position="136"/>
        <end position="153"/>
    </location>
</feature>
<reference evidence="5" key="1">
    <citation type="submission" date="2025-08" db="UniProtKB">
        <authorList>
            <consortium name="RefSeq"/>
        </authorList>
    </citation>
    <scope>IDENTIFICATION</scope>
</reference>